<accession>A0ABR6ZGN0</accession>
<gene>
    <name evidence="1" type="ORF">H8L47_25045</name>
</gene>
<dbReference type="RefSeq" id="WP_186956414.1">
    <property type="nucleotide sequence ID" value="NZ_JACOFX010000020.1"/>
</dbReference>
<proteinExistence type="predicted"/>
<evidence type="ECO:0000313" key="2">
    <source>
        <dbReference type="Proteomes" id="UP000646911"/>
    </source>
</evidence>
<organism evidence="1 2">
    <name type="scientific">Undibacterium umbellatum</name>
    <dbReference type="NCBI Taxonomy" id="2762300"/>
    <lineage>
        <taxon>Bacteria</taxon>
        <taxon>Pseudomonadati</taxon>
        <taxon>Pseudomonadota</taxon>
        <taxon>Betaproteobacteria</taxon>
        <taxon>Burkholderiales</taxon>
        <taxon>Oxalobacteraceae</taxon>
        <taxon>Undibacterium</taxon>
    </lineage>
</organism>
<comment type="caution">
    <text evidence="1">The sequence shown here is derived from an EMBL/GenBank/DDBJ whole genome shotgun (WGS) entry which is preliminary data.</text>
</comment>
<name>A0ABR6ZGN0_9BURK</name>
<sequence>MGLLDFFSGGGDDPQSQAQMAAAMALLQAGGPSRTPVSLGQALGGAMQSYQQTLQTTKDRQQQQVLRSRLALENASMPLSARRDSLRQLTNQATAELTSGSKFDPWRRALQGDPTKPFLGGRAYFPDVQRFSGDNFEASNIDDPYPTFCRR</sequence>
<dbReference type="Proteomes" id="UP000646911">
    <property type="component" value="Unassembled WGS sequence"/>
</dbReference>
<protein>
    <submittedName>
        <fullName evidence="1">Uncharacterized protein</fullName>
    </submittedName>
</protein>
<dbReference type="EMBL" id="JACOFX010000020">
    <property type="protein sequence ID" value="MBC3910843.1"/>
    <property type="molecule type" value="Genomic_DNA"/>
</dbReference>
<reference evidence="1 2" key="1">
    <citation type="submission" date="2020-08" db="EMBL/GenBank/DDBJ databases">
        <title>Novel species isolated from subtropical streams in China.</title>
        <authorList>
            <person name="Lu H."/>
        </authorList>
    </citation>
    <scope>NUCLEOTIDE SEQUENCE [LARGE SCALE GENOMIC DNA]</scope>
    <source>
        <strain evidence="1 2">NL8W</strain>
    </source>
</reference>
<keyword evidence="2" id="KW-1185">Reference proteome</keyword>
<evidence type="ECO:0000313" key="1">
    <source>
        <dbReference type="EMBL" id="MBC3910843.1"/>
    </source>
</evidence>